<feature type="binding site" evidence="2">
    <location>
        <position position="114"/>
    </location>
    <ligand>
        <name>substrate</name>
    </ligand>
</feature>
<reference evidence="4 5" key="1">
    <citation type="submission" date="2018-05" db="EMBL/GenBank/DDBJ databases">
        <title>Rhodobacteraceae gen. nov., sp. nov. isolated from sea water.</title>
        <authorList>
            <person name="Ren Y."/>
        </authorList>
    </citation>
    <scope>NUCLEOTIDE SEQUENCE [LARGE SCALE GENOMIC DNA]</scope>
    <source>
        <strain evidence="4 5">TG-679</strain>
    </source>
</reference>
<feature type="domain" description="Fluoroacetyl-CoA-specific thioesterase-like" evidence="3">
    <location>
        <begin position="27"/>
        <end position="119"/>
    </location>
</feature>
<feature type="active site" evidence="1">
    <location>
        <position position="36"/>
    </location>
</feature>
<protein>
    <submittedName>
        <fullName evidence="4">Thioesterase</fullName>
    </submittedName>
</protein>
<feature type="active site" evidence="1">
    <location>
        <position position="70"/>
    </location>
</feature>
<dbReference type="PIRSF" id="PIRSF014972">
    <property type="entry name" value="FlK"/>
    <property type="match status" value="1"/>
</dbReference>
<comment type="caution">
    <text evidence="4">The sequence shown here is derived from an EMBL/GenBank/DDBJ whole genome shotgun (WGS) entry which is preliminary data.</text>
</comment>
<accession>A0A2V2LBK2</accession>
<evidence type="ECO:0000256" key="2">
    <source>
        <dbReference type="PIRSR" id="PIRSR014972-2"/>
    </source>
</evidence>
<evidence type="ECO:0000259" key="3">
    <source>
        <dbReference type="Pfam" id="PF22636"/>
    </source>
</evidence>
<evidence type="ECO:0000313" key="4">
    <source>
        <dbReference type="EMBL" id="PWR00904.1"/>
    </source>
</evidence>
<dbReference type="Pfam" id="PF22636">
    <property type="entry name" value="FlK"/>
    <property type="match status" value="1"/>
</dbReference>
<dbReference type="OrthoDB" id="6902891at2"/>
<evidence type="ECO:0000256" key="1">
    <source>
        <dbReference type="PIRSR" id="PIRSR014972-1"/>
    </source>
</evidence>
<evidence type="ECO:0000313" key="5">
    <source>
        <dbReference type="Proteomes" id="UP000245680"/>
    </source>
</evidence>
<gene>
    <name evidence="4" type="ORF">DKT77_19995</name>
</gene>
<dbReference type="AlphaFoldDB" id="A0A2V2LBK2"/>
<name>A0A2V2LBK2_9RHOB</name>
<dbReference type="PANTHER" id="PTHR36934:SF1">
    <property type="entry name" value="THIOESTERASE DOMAIN-CONTAINING PROTEIN"/>
    <property type="match status" value="1"/>
</dbReference>
<feature type="binding site" evidence="2">
    <location>
        <position position="63"/>
    </location>
    <ligand>
        <name>substrate</name>
    </ligand>
</feature>
<keyword evidence="5" id="KW-1185">Reference proteome</keyword>
<dbReference type="EMBL" id="QGKU01000068">
    <property type="protein sequence ID" value="PWR00904.1"/>
    <property type="molecule type" value="Genomic_DNA"/>
</dbReference>
<feature type="binding site" evidence="2">
    <location>
        <position position="63"/>
    </location>
    <ligand>
        <name>CoA</name>
        <dbReference type="ChEBI" id="CHEBI:57287"/>
    </ligand>
</feature>
<dbReference type="InterPro" id="IPR054485">
    <property type="entry name" value="FlK-like_dom"/>
</dbReference>
<dbReference type="SUPFAM" id="SSF54637">
    <property type="entry name" value="Thioesterase/thiol ester dehydrase-isomerase"/>
    <property type="match status" value="1"/>
</dbReference>
<feature type="active site" evidence="1">
    <location>
        <position position="44"/>
    </location>
</feature>
<dbReference type="Gene3D" id="3.10.129.10">
    <property type="entry name" value="Hotdog Thioesterase"/>
    <property type="match status" value="1"/>
</dbReference>
<organism evidence="4 5">
    <name type="scientific">Meridianimarinicoccus roseus</name>
    <dbReference type="NCBI Taxonomy" id="2072018"/>
    <lineage>
        <taxon>Bacteria</taxon>
        <taxon>Pseudomonadati</taxon>
        <taxon>Pseudomonadota</taxon>
        <taxon>Alphaproteobacteria</taxon>
        <taxon>Rhodobacterales</taxon>
        <taxon>Paracoccaceae</taxon>
        <taxon>Meridianimarinicoccus</taxon>
    </lineage>
</organism>
<dbReference type="Proteomes" id="UP000245680">
    <property type="component" value="Unassembled WGS sequence"/>
</dbReference>
<dbReference type="InterPro" id="IPR025540">
    <property type="entry name" value="FlK"/>
</dbReference>
<dbReference type="PANTHER" id="PTHR36934">
    <property type="entry name" value="BLR0278 PROTEIN"/>
    <property type="match status" value="1"/>
</dbReference>
<dbReference type="InterPro" id="IPR029069">
    <property type="entry name" value="HotDog_dom_sf"/>
</dbReference>
<sequence>MGDTASFARVVTERDVVPDLFPDADVLHGMPRVFATAYMVGLMEWACVEQIAPFFEQGEGSLGVHVDMSHVAPTPPGLTVTIESTVDAMDDRTIWFNVVLRDDHEVISTGRHQRAIVQWDRFQRRVDTKHLAEVPA</sequence>
<dbReference type="CDD" id="cd03440">
    <property type="entry name" value="hot_dog"/>
    <property type="match status" value="1"/>
</dbReference>
<proteinExistence type="predicted"/>